<name>A0A7T8HN13_CALRO</name>
<dbReference type="AlphaFoldDB" id="A0A7T8HN13"/>
<dbReference type="PANTHER" id="PTHR31635:SF196">
    <property type="entry name" value="REVERSE TRANSCRIPTASE DOMAIN-CONTAINING PROTEIN-RELATED"/>
    <property type="match status" value="1"/>
</dbReference>
<reference evidence="3" key="1">
    <citation type="submission" date="2021-01" db="EMBL/GenBank/DDBJ databases">
        <title>Caligus Genome Assembly.</title>
        <authorList>
            <person name="Gallardo-Escarate C."/>
        </authorList>
    </citation>
    <scope>NUCLEOTIDE SEQUENCE [LARGE SCALE GENOMIC DNA]</scope>
</reference>
<keyword evidence="3" id="KW-1185">Reference proteome</keyword>
<dbReference type="InterPro" id="IPR000477">
    <property type="entry name" value="RT_dom"/>
</dbReference>
<protein>
    <recommendedName>
        <fullName evidence="1">Reverse transcriptase domain-containing protein</fullName>
    </recommendedName>
</protein>
<proteinExistence type="predicted"/>
<evidence type="ECO:0000313" key="2">
    <source>
        <dbReference type="EMBL" id="QQP52515.1"/>
    </source>
</evidence>
<organism evidence="2 3">
    <name type="scientific">Caligus rogercresseyi</name>
    <name type="common">Sea louse</name>
    <dbReference type="NCBI Taxonomy" id="217165"/>
    <lineage>
        <taxon>Eukaryota</taxon>
        <taxon>Metazoa</taxon>
        <taxon>Ecdysozoa</taxon>
        <taxon>Arthropoda</taxon>
        <taxon>Crustacea</taxon>
        <taxon>Multicrustacea</taxon>
        <taxon>Hexanauplia</taxon>
        <taxon>Copepoda</taxon>
        <taxon>Siphonostomatoida</taxon>
        <taxon>Caligidae</taxon>
        <taxon>Caligus</taxon>
    </lineage>
</organism>
<dbReference type="GO" id="GO:0071897">
    <property type="term" value="P:DNA biosynthetic process"/>
    <property type="evidence" value="ECO:0007669"/>
    <property type="project" value="UniProtKB-ARBA"/>
</dbReference>
<accession>A0A7T8HN13</accession>
<gene>
    <name evidence="2" type="ORF">FKW44_004690</name>
</gene>
<dbReference type="Pfam" id="PF00078">
    <property type="entry name" value="RVT_1"/>
    <property type="match status" value="1"/>
</dbReference>
<evidence type="ECO:0000313" key="3">
    <source>
        <dbReference type="Proteomes" id="UP000595437"/>
    </source>
</evidence>
<feature type="domain" description="Reverse transcriptase" evidence="1">
    <location>
        <begin position="1"/>
        <end position="199"/>
    </location>
</feature>
<dbReference type="PROSITE" id="PS50878">
    <property type="entry name" value="RT_POL"/>
    <property type="match status" value="1"/>
</dbReference>
<dbReference type="InterPro" id="IPR043502">
    <property type="entry name" value="DNA/RNA_pol_sf"/>
</dbReference>
<dbReference type="PANTHER" id="PTHR31635">
    <property type="entry name" value="REVERSE TRANSCRIPTASE DOMAIN-CONTAINING PROTEIN-RELATED"/>
    <property type="match status" value="1"/>
</dbReference>
<dbReference type="EMBL" id="CP045892">
    <property type="protein sequence ID" value="QQP52515.1"/>
    <property type="molecule type" value="Genomic_DNA"/>
</dbReference>
<sequence length="598" mass="68592">MDHIPFTVQTFLESSNDVSVMAVDFSKAFDTISHKYIIQTLYKKGFGDYIIRMVGALLYSSKTTIEYGPVNNEFFNKRGARQGDPASALLFIISLDPLIRKIHQDASITGFSSLISHPKCLCYADDLTMIYSGGPLRTIKSVTKTLDLFEKFSVCSGLILNPEKTEIISQYHQLIGKSWPHFNYVSSIKLLGSWIGTNNVEKNLEEIIARINNGYTYFSSLGLNFWNKIRAWNTYITSRVIHLLRVTPFDETIATQVNCIEASFLKLQKKKNLSKRRLHNRLNYGGLSVIDFPLLWKALNSYWIRLLWTKEQYWNEHLSAYLQINYAKDPYSGLNKVLKQISSYSGRMLKISAGIKSVVCSIEKSLRWEFPTRDTISDLEIKTYGIDFAGETESSTFLLNKMAFLRFKKAFGDYVPCTRPIIPIRLRLFLMDVSSVRKLCISSTMEPFSEYLKRRKLNLPVMKSIEAIKNNLLSSSEKWLKYRILTGTLELNAKLFSGEKKKCGFCKVKDETSEHFLFGCEKLAPLYTATGEILSENFGFYHLKRDDFIAFYHGKEQHIINAVITKTHHLLYAKRSALDSDISGVLPTVKLHLKTLIF</sequence>
<dbReference type="OrthoDB" id="410104at2759"/>
<evidence type="ECO:0000259" key="1">
    <source>
        <dbReference type="PROSITE" id="PS50878"/>
    </source>
</evidence>
<dbReference type="Proteomes" id="UP000595437">
    <property type="component" value="Chromosome 3"/>
</dbReference>
<dbReference type="SUPFAM" id="SSF56672">
    <property type="entry name" value="DNA/RNA polymerases"/>
    <property type="match status" value="1"/>
</dbReference>